<dbReference type="SMART" id="SM00560">
    <property type="entry name" value="LamGL"/>
    <property type="match status" value="1"/>
</dbReference>
<dbReference type="PANTHER" id="PTHR42535:SF2">
    <property type="entry name" value="CHROMOSOME UNDETERMINED SCAFFOLD_146, WHOLE GENOME SHOTGUN SEQUENCE"/>
    <property type="match status" value="1"/>
</dbReference>
<evidence type="ECO:0000256" key="1">
    <source>
        <dbReference type="ARBA" id="ARBA00004138"/>
    </source>
</evidence>
<keyword evidence="12" id="KW-1185">Reference proteome</keyword>
<evidence type="ECO:0000256" key="6">
    <source>
        <dbReference type="ARBA" id="ARBA00023157"/>
    </source>
</evidence>
<dbReference type="NCBIfam" id="TIGR04183">
    <property type="entry name" value="Por_Secre_tail"/>
    <property type="match status" value="1"/>
</dbReference>
<dbReference type="InterPro" id="IPR058515">
    <property type="entry name" value="DUF8202"/>
</dbReference>
<feature type="domain" description="LamG-like jellyroll fold" evidence="10">
    <location>
        <begin position="1006"/>
        <end position="1137"/>
    </location>
</feature>
<accession>A0ABV8AC92</accession>
<dbReference type="RefSeq" id="WP_386095995.1">
    <property type="nucleotide sequence ID" value="NZ_JBHSAT010000002.1"/>
</dbReference>
<dbReference type="PANTHER" id="PTHR42535">
    <property type="entry name" value="OOKINETE PROTEIN, PUTATIVE-RELATED"/>
    <property type="match status" value="1"/>
</dbReference>
<evidence type="ECO:0000256" key="8">
    <source>
        <dbReference type="SAM" id="MobiDB-lite"/>
    </source>
</evidence>
<evidence type="ECO:0000256" key="7">
    <source>
        <dbReference type="ARBA" id="ARBA00023273"/>
    </source>
</evidence>
<dbReference type="InterPro" id="IPR013320">
    <property type="entry name" value="ConA-like_dom_sf"/>
</dbReference>
<comment type="caution">
    <text evidence="11">The sequence shown here is derived from an EMBL/GenBank/DDBJ whole genome shotgun (WGS) entry which is preliminary data.</text>
</comment>
<comment type="subcellular location">
    <subcellularLocation>
        <location evidence="1">Cell projection</location>
        <location evidence="1">Cilium</location>
    </subcellularLocation>
    <subcellularLocation>
        <location evidence="2">Cytoplasm</location>
    </subcellularLocation>
</comment>
<dbReference type="Pfam" id="PF13385">
    <property type="entry name" value="Laminin_G_3"/>
    <property type="match status" value="1"/>
</dbReference>
<evidence type="ECO:0000313" key="11">
    <source>
        <dbReference type="EMBL" id="MFC3875732.1"/>
    </source>
</evidence>
<dbReference type="Gene3D" id="2.60.40.10">
    <property type="entry name" value="Immunoglobulins"/>
    <property type="match status" value="2"/>
</dbReference>
<dbReference type="Pfam" id="PF26628">
    <property type="entry name" value="DUF8202"/>
    <property type="match status" value="1"/>
</dbReference>
<evidence type="ECO:0000256" key="9">
    <source>
        <dbReference type="SAM" id="SignalP"/>
    </source>
</evidence>
<keyword evidence="6" id="KW-1015">Disulfide bond</keyword>
<dbReference type="Proteomes" id="UP001595812">
    <property type="component" value="Unassembled WGS sequence"/>
</dbReference>
<sequence length="1962" mass="214115">MKNLYTLAVCIFFCAFALTAYSQTGVLQVQGNGLTITNGDSTPDFSDDTDFGLVEVGTTYSRVFTLRNITTANGSSNNLNNVTIDVSGSSAFSPTTLNIGQIKKNKSNTHTITFAPSDFSIQTATVTVTTSNGGTDVPYTFTIRGQGSPPKPEINLVDVNGNNIDDGSTNSPSVINSTSFGSTDTLNPISISYTIENTGNGTLNISSVTSSNTDFAITLAPSASVPGNDTTLFTVTFTPTSTGVISSTITVNNDDDAPEDIYTFTVEGQGTAPPPVYTYIHHTFDATSEGWTNATSTNGSWVRTNTFTTADEMGEGYFFRNSNYNSYLSSADIVIESPTYDFTGLQNLKLTIDIKYNTENNVDGMRILYSVGGSAYTVLGAAGEGTNWYQDNVNALGSDGWNDDGHSPDTAFSPHSQFGQSSINLDGGTFNNQSNVKFRIQFSSDASTNLEGVAFDNFIIEADPSIALGTSPTAPANITSNLRLWLKTNAGIANTDNTPLTLWEDQASTSSLDKENAIAETSIAPTYRDSGTRNINFNPVVDFDNTAVEYMNGKGGFFSQDYFVVFRSDDTLENNTGSFTPGRQFAVGGRYADQSFHEDATGLAAGSSTARYTDEVIAHNISSFPNGTQAPNATSYGRAYTSTTDTFSNHPVIVNVKSNSGRTASEIYKNGKRVDNTTGQAGNGDDLNFNENNNLPYLVGTGRSGINGRTTSQMNGMIAEIISYSSPNSATNQKKIQSYLAVKYGVTLQDNASALLDHRLNDTDYIDSQGDVIWDTSDTDIDGNFHNYDVAGIGRDDASNLDQRQSRSQNDEADGTGPTSGFLSMALTDTYDTNKLNQANTTGFEDREFLMWGNNNASLDAAAISITVDMSEDIGDPALTTNVSFESMSRIWKVVENRPTGTSDIGVVEVSIPVSVVRTATPPDGRYLMFISQNGQFDPTADYRVMTETGGRLYTKYDFDGTEYITFGWAPERLFTRSIAFDPARSTYIDMEDNFDLDASNSNGTADFTISAWIKRDANSANTSILSKRNVAYTEGYDIKITSDNKLEMSWMNGSLRQLRSTVDIPLNEWHQVAFIYSSGTLSMYIDGVFHVASSLVGPLETTSSFFVGGAAKLNPQSFFHGNIDEVRIWNKALSEAELHYVMNQELDNNATTIGLYFDSKSIVPTKNDGSTLSYADLEGYYPMSRYTYTNTKDESGNLRTGALKQLKTVDYQTAPLPYMSTQDGDWDSDATWVNGSVQTKPGAVALADATKTVNWNIVETSHDITMDNSTLVDDADGDGNYNRSVLAHTIESGTLTVDGDVATTAGFGYTVTHYLNLKGKIDLEGESQLIQSTDSDLIVGVNGELERDQQGTNDIYHYNYWSAPIGTTDTGTNKYSYSIADIMKDRTFDVNFITNSYDGAPGTMADPVEIADYWIWKFADNPDGDYSEWEHVRSTGTMLAGEGYTMKGSNTADPYQNYTFLGKPNNGNIELTVSDGHDYLVGNPYASAISARQFIIDNGPALFYQQGLIQVSLNSTTGNPNLDGNSNPIYVDNQGNLYYMRWSGGSPVSDGNGNPIYEDTGGNPHYMALDGGSPVLDDNGYPVYIITGTEEATASTSGTLYFWEHWGGSNHILAQYQGGYATYNLAGAASAPYSNLGVNDPDVSAGGTPTKTPGDYIPVGQGFFVIGNTGGGTGTIQFNNGQRAFKRETASNGLFVRNAEATTQDTDQLPEKNDTRRKVKIGFNSVTDLHRQLLLTFDRRTTPGIDWGFDGTTYDYQTDDMFWLIEDNFYVIQSNRYNDIDVYPLGLYTSVDGENSITIDELINMPENIDIFLHDKELEIYHDLRASDYTIFLNEGYYDSRFEITFKTNPVEQDQPDETPEDPIDEDTDEDIAETLEPEIEGDELSIIYSNDRKKIILTNPHNINVSQIAMYNMLGQNVLTFNNISASGYAEFNVRNLTPGTYIIRAETESGSVTKKTIVN</sequence>
<gene>
    <name evidence="11" type="ORF">ACFOSX_00685</name>
</gene>
<feature type="region of interest" description="Disordered" evidence="8">
    <location>
        <begin position="1849"/>
        <end position="1869"/>
    </location>
</feature>
<dbReference type="InterPro" id="IPR026444">
    <property type="entry name" value="Secre_tail"/>
</dbReference>
<evidence type="ECO:0000256" key="5">
    <source>
        <dbReference type="ARBA" id="ARBA00023069"/>
    </source>
</evidence>
<evidence type="ECO:0000259" key="10">
    <source>
        <dbReference type="SMART" id="SM00560"/>
    </source>
</evidence>
<evidence type="ECO:0000313" key="12">
    <source>
        <dbReference type="Proteomes" id="UP001595812"/>
    </source>
</evidence>
<dbReference type="InterPro" id="IPR017868">
    <property type="entry name" value="Filamin/ABP280_repeat-like"/>
</dbReference>
<name>A0ABV8AC92_9FLAO</name>
<feature type="compositionally biased region" description="Acidic residues" evidence="8">
    <location>
        <begin position="1855"/>
        <end position="1869"/>
    </location>
</feature>
<evidence type="ECO:0000256" key="4">
    <source>
        <dbReference type="ARBA" id="ARBA00022729"/>
    </source>
</evidence>
<keyword evidence="3" id="KW-0963">Cytoplasm</keyword>
<dbReference type="Pfam" id="PF18962">
    <property type="entry name" value="Por_Secre_tail"/>
    <property type="match status" value="1"/>
</dbReference>
<proteinExistence type="predicted"/>
<reference evidence="12" key="1">
    <citation type="journal article" date="2019" name="Int. J. Syst. Evol. Microbiol.">
        <title>The Global Catalogue of Microorganisms (GCM) 10K type strain sequencing project: providing services to taxonomists for standard genome sequencing and annotation.</title>
        <authorList>
            <consortium name="The Broad Institute Genomics Platform"/>
            <consortium name="The Broad Institute Genome Sequencing Center for Infectious Disease"/>
            <person name="Wu L."/>
            <person name="Ma J."/>
        </authorList>
    </citation>
    <scope>NUCLEOTIDE SEQUENCE [LARGE SCALE GENOMIC DNA]</scope>
    <source>
        <strain evidence="12">CECT 8979</strain>
    </source>
</reference>
<dbReference type="NCBIfam" id="NF012200">
    <property type="entry name" value="choice_anch_D"/>
    <property type="match status" value="2"/>
</dbReference>
<keyword evidence="4 9" id="KW-0732">Signal</keyword>
<evidence type="ECO:0000256" key="2">
    <source>
        <dbReference type="ARBA" id="ARBA00004496"/>
    </source>
</evidence>
<protein>
    <submittedName>
        <fullName evidence="11">LamG-like jellyroll fold domain-containing protein</fullName>
    </submittedName>
</protein>
<evidence type="ECO:0000256" key="3">
    <source>
        <dbReference type="ARBA" id="ARBA00022490"/>
    </source>
</evidence>
<dbReference type="InterPro" id="IPR053879">
    <property type="entry name" value="HYDIN_VesB_CFA65-like_Ig"/>
</dbReference>
<dbReference type="EMBL" id="JBHSAT010000002">
    <property type="protein sequence ID" value="MFC3875732.1"/>
    <property type="molecule type" value="Genomic_DNA"/>
</dbReference>
<feature type="chain" id="PRO_5047106473" evidence="9">
    <location>
        <begin position="23"/>
        <end position="1962"/>
    </location>
</feature>
<dbReference type="Gene3D" id="2.60.120.200">
    <property type="match status" value="1"/>
</dbReference>
<dbReference type="PROSITE" id="PS50194">
    <property type="entry name" value="FILAMIN_REPEAT"/>
    <property type="match status" value="1"/>
</dbReference>
<dbReference type="InterPro" id="IPR006558">
    <property type="entry name" value="LamG-like"/>
</dbReference>
<feature type="signal peptide" evidence="9">
    <location>
        <begin position="1"/>
        <end position="22"/>
    </location>
</feature>
<dbReference type="Pfam" id="PF22544">
    <property type="entry name" value="HYDIN_VesB_CFA65-like_Ig"/>
    <property type="match status" value="1"/>
</dbReference>
<dbReference type="InterPro" id="IPR013783">
    <property type="entry name" value="Ig-like_fold"/>
</dbReference>
<organism evidence="11 12">
    <name type="scientific">Winogradskyella maritima</name>
    <dbReference type="NCBI Taxonomy" id="1517766"/>
    <lineage>
        <taxon>Bacteria</taxon>
        <taxon>Pseudomonadati</taxon>
        <taxon>Bacteroidota</taxon>
        <taxon>Flavobacteriia</taxon>
        <taxon>Flavobacteriales</taxon>
        <taxon>Flavobacteriaceae</taxon>
        <taxon>Winogradskyella</taxon>
    </lineage>
</organism>
<feature type="region of interest" description="Disordered" evidence="8">
    <location>
        <begin position="796"/>
        <end position="822"/>
    </location>
</feature>
<keyword evidence="7" id="KW-0966">Cell projection</keyword>
<keyword evidence="5" id="KW-0969">Cilium</keyword>
<dbReference type="SUPFAM" id="SSF49899">
    <property type="entry name" value="Concanavalin A-like lectins/glucanases"/>
    <property type="match status" value="1"/>
</dbReference>